<dbReference type="Gene3D" id="3.40.50.1820">
    <property type="entry name" value="alpha/beta hydrolase"/>
    <property type="match status" value="1"/>
</dbReference>
<protein>
    <recommendedName>
        <fullName evidence="3">Alpha/beta hydrolase</fullName>
    </recommendedName>
</protein>
<dbReference type="EMBL" id="JAYWLC010000010">
    <property type="protein sequence ID" value="MER5172683.1"/>
    <property type="molecule type" value="Genomic_DNA"/>
</dbReference>
<dbReference type="SUPFAM" id="SSF53474">
    <property type="entry name" value="alpha/beta-Hydrolases"/>
    <property type="match status" value="1"/>
</dbReference>
<dbReference type="Proteomes" id="UP001438953">
    <property type="component" value="Unassembled WGS sequence"/>
</dbReference>
<gene>
    <name evidence="1" type="ORF">VSX56_12955</name>
</gene>
<dbReference type="InterPro" id="IPR029058">
    <property type="entry name" value="AB_hydrolase_fold"/>
</dbReference>
<proteinExistence type="predicted"/>
<dbReference type="RefSeq" id="WP_350937673.1">
    <property type="nucleotide sequence ID" value="NZ_JAYWLC010000010.1"/>
</dbReference>
<reference evidence="1 2" key="1">
    <citation type="submission" date="2024-06" db="EMBL/GenBank/DDBJ databases">
        <title>Thioclava kandeliae sp. nov. from a rhizosphere soil sample of Kandelia candel in a mangrove.</title>
        <authorList>
            <person name="Mu T."/>
        </authorList>
    </citation>
    <scope>NUCLEOTIDE SEQUENCE [LARGE SCALE GENOMIC DNA]</scope>
    <source>
        <strain evidence="1 2">CPCC 100088</strain>
    </source>
</reference>
<evidence type="ECO:0008006" key="3">
    <source>
        <dbReference type="Google" id="ProtNLM"/>
    </source>
</evidence>
<name>A0ABV1SIF3_9RHOB</name>
<comment type="caution">
    <text evidence="1">The sequence shown here is derived from an EMBL/GenBank/DDBJ whole genome shotgun (WGS) entry which is preliminary data.</text>
</comment>
<sequence length="253" mass="27980">MPPLSLTRLYDTSAFAVDYHEGDGDALVLSFSSIGHDATRLPSPEFVASAIGHRQGGNRRALFFMDAARSWGNTPLFPEIVRRAYAHACAQRPVRQLIALGLSMGAYQALIAAQILPVDTVLAFGPQYSLELAANRREWQPWVARIDQPLWPTAPLPAAPCRTFLVHALRDDLDHAQGFRPARGVDHILFDDLDHSSLLPHLKRRGCLDGVIDAAVAQDRRRMLRILQSAGGRRRKESVLQAGSPPAQRQDTQ</sequence>
<evidence type="ECO:0000313" key="2">
    <source>
        <dbReference type="Proteomes" id="UP001438953"/>
    </source>
</evidence>
<evidence type="ECO:0000313" key="1">
    <source>
        <dbReference type="EMBL" id="MER5172683.1"/>
    </source>
</evidence>
<accession>A0ABV1SIF3</accession>
<organism evidence="1 2">
    <name type="scientific">Thioclava kandeliae</name>
    <dbReference type="NCBI Taxonomy" id="3070818"/>
    <lineage>
        <taxon>Bacteria</taxon>
        <taxon>Pseudomonadati</taxon>
        <taxon>Pseudomonadota</taxon>
        <taxon>Alphaproteobacteria</taxon>
        <taxon>Rhodobacterales</taxon>
        <taxon>Paracoccaceae</taxon>
        <taxon>Thioclava</taxon>
    </lineage>
</organism>
<keyword evidence="2" id="KW-1185">Reference proteome</keyword>